<evidence type="ECO:0000313" key="13">
    <source>
        <dbReference type="Proteomes" id="UP000314983"/>
    </source>
</evidence>
<evidence type="ECO:0000256" key="11">
    <source>
        <dbReference type="SAM" id="Phobius"/>
    </source>
</evidence>
<evidence type="ECO:0000256" key="8">
    <source>
        <dbReference type="ARBA" id="ARBA00022989"/>
    </source>
</evidence>
<dbReference type="GO" id="GO:0005198">
    <property type="term" value="F:structural molecule activity"/>
    <property type="evidence" value="ECO:0007669"/>
    <property type="project" value="InterPro"/>
</dbReference>
<feature type="region of interest" description="Disordered" evidence="10">
    <location>
        <begin position="220"/>
        <end position="253"/>
    </location>
</feature>
<dbReference type="PANTHER" id="PTHR12002">
    <property type="entry name" value="CLAUDIN"/>
    <property type="match status" value="1"/>
</dbReference>
<dbReference type="InterPro" id="IPR006187">
    <property type="entry name" value="Claudin"/>
</dbReference>
<keyword evidence="4" id="KW-0796">Tight junction</keyword>
<evidence type="ECO:0000256" key="5">
    <source>
        <dbReference type="ARBA" id="ARBA00022475"/>
    </source>
</evidence>
<keyword evidence="9 11" id="KW-0472">Membrane</keyword>
<evidence type="ECO:0000256" key="9">
    <source>
        <dbReference type="ARBA" id="ARBA00023136"/>
    </source>
</evidence>
<keyword evidence="13" id="KW-1185">Reference proteome</keyword>
<evidence type="ECO:0000256" key="1">
    <source>
        <dbReference type="ARBA" id="ARBA00004435"/>
    </source>
</evidence>
<reference evidence="13" key="2">
    <citation type="journal article" date="2017" name="Sci. Adv.">
        <title>A tail of two voltages: Proteomic comparison of the three electric organs of the electric eel.</title>
        <authorList>
            <person name="Traeger L.L."/>
            <person name="Sabat G."/>
            <person name="Barrett-Wilt G.A."/>
            <person name="Wells G.B."/>
            <person name="Sussman M.R."/>
        </authorList>
    </citation>
    <scope>NUCLEOTIDE SEQUENCE [LARGE SCALE GENOMIC DNA]</scope>
</reference>
<gene>
    <name evidence="12" type="primary">LOC113585667</name>
</gene>
<dbReference type="InterPro" id="IPR017974">
    <property type="entry name" value="Claudin_CS"/>
</dbReference>
<dbReference type="GO" id="GO:0005923">
    <property type="term" value="C:bicellular tight junction"/>
    <property type="evidence" value="ECO:0007669"/>
    <property type="project" value="UniProtKB-SubCell"/>
</dbReference>
<sequence>MSVRQIAALLAGLVGLGATFGATVSNEWKNTSRASSVITATWIFQGLWMNCAGNALGAVHCRQHHTIFKLEGYVQAVRGLLLFGMATGFFAAILCFIGMDCTNIGGNERTNDKILLTGAVFHFLGGMADAAGYCLFTARLGKATFARLAGRGVVRYEIGSPIYLGLVGSFCIIMGSIFYAVSVYRFFLPNRELDVPGPRKDMAPQIYVPLTKNETLFKGENNAATQSRPSSLSSIQASGTSRSTETSDRDAFV</sequence>
<feature type="transmembrane region" description="Helical" evidence="11">
    <location>
        <begin position="162"/>
        <end position="187"/>
    </location>
</feature>
<evidence type="ECO:0000313" key="12">
    <source>
        <dbReference type="Ensembl" id="ENSEEEP00000022848.2"/>
    </source>
</evidence>
<feature type="compositionally biased region" description="Polar residues" evidence="10">
    <location>
        <begin position="222"/>
        <end position="244"/>
    </location>
</feature>
<proteinExistence type="inferred from homology"/>
<evidence type="ECO:0000256" key="7">
    <source>
        <dbReference type="ARBA" id="ARBA00022949"/>
    </source>
</evidence>
<dbReference type="InterPro" id="IPR004031">
    <property type="entry name" value="PMP22/EMP/MP20/Claudin"/>
</dbReference>
<dbReference type="GeneTree" id="ENSGT00940000166809"/>
<comment type="subcellular location">
    <subcellularLocation>
        <location evidence="1">Cell junction</location>
        <location evidence="1">Tight junction</location>
    </subcellularLocation>
    <subcellularLocation>
        <location evidence="2">Cell membrane</location>
        <topology evidence="2">Multi-pass membrane protein</topology>
    </subcellularLocation>
</comment>
<reference evidence="13" key="1">
    <citation type="journal article" date="2014" name="Science">
        <title>Nonhuman genetics. Genomic basis for the convergent evolution of electric organs.</title>
        <authorList>
            <person name="Gallant J.R."/>
            <person name="Traeger L.L."/>
            <person name="Volkening J.D."/>
            <person name="Moffett H."/>
            <person name="Chen P.H."/>
            <person name="Novina C.D."/>
            <person name="Phillips G.N.Jr."/>
            <person name="Anand R."/>
            <person name="Wells G.B."/>
            <person name="Pinch M."/>
            <person name="Guth R."/>
            <person name="Unguez G.A."/>
            <person name="Albert J.S."/>
            <person name="Zakon H.H."/>
            <person name="Samanta M.P."/>
            <person name="Sussman M.R."/>
        </authorList>
    </citation>
    <scope>NUCLEOTIDE SEQUENCE [LARGE SCALE GENOMIC DNA]</scope>
</reference>
<dbReference type="AlphaFoldDB" id="A0A4W4FD92"/>
<evidence type="ECO:0000256" key="3">
    <source>
        <dbReference type="ARBA" id="ARBA00008295"/>
    </source>
</evidence>
<reference evidence="12" key="3">
    <citation type="submission" date="2020-05" db="EMBL/GenBank/DDBJ databases">
        <title>Electrophorus electricus (electric eel) genome, fEleEle1, primary haplotype.</title>
        <authorList>
            <person name="Myers G."/>
            <person name="Meyer A."/>
            <person name="Fedrigo O."/>
            <person name="Formenti G."/>
            <person name="Rhie A."/>
            <person name="Tracey A."/>
            <person name="Sims Y."/>
            <person name="Jarvis E.D."/>
        </authorList>
    </citation>
    <scope>NUCLEOTIDE SEQUENCE [LARGE SCALE GENOMIC DNA]</scope>
</reference>
<name>A0A4W4FD92_ELEEL</name>
<feature type="transmembrane region" description="Helical" evidence="11">
    <location>
        <begin position="37"/>
        <end position="59"/>
    </location>
</feature>
<dbReference type="GO" id="GO:0005886">
    <property type="term" value="C:plasma membrane"/>
    <property type="evidence" value="ECO:0007669"/>
    <property type="project" value="UniProtKB-SubCell"/>
</dbReference>
<comment type="similarity">
    <text evidence="3">Belongs to the claudin family.</text>
</comment>
<evidence type="ECO:0008006" key="14">
    <source>
        <dbReference type="Google" id="ProtNLM"/>
    </source>
</evidence>
<dbReference type="PROSITE" id="PS01346">
    <property type="entry name" value="CLAUDIN"/>
    <property type="match status" value="1"/>
</dbReference>
<feature type="transmembrane region" description="Helical" evidence="11">
    <location>
        <begin position="80"/>
        <end position="99"/>
    </location>
</feature>
<dbReference type="Ensembl" id="ENSEEET00000023102.2">
    <property type="protein sequence ID" value="ENSEEEP00000022848.2"/>
    <property type="gene ID" value="ENSEEEG00000011085.2"/>
</dbReference>
<keyword evidence="8 11" id="KW-1133">Transmembrane helix</keyword>
<feature type="transmembrane region" description="Helical" evidence="11">
    <location>
        <begin position="119"/>
        <end position="141"/>
    </location>
</feature>
<dbReference type="Pfam" id="PF00822">
    <property type="entry name" value="PMP22_Claudin"/>
    <property type="match status" value="1"/>
</dbReference>
<accession>A0A4W4FD92</accession>
<keyword evidence="7" id="KW-0965">Cell junction</keyword>
<evidence type="ECO:0000256" key="4">
    <source>
        <dbReference type="ARBA" id="ARBA00022427"/>
    </source>
</evidence>
<protein>
    <recommendedName>
        <fullName evidence="14">Claudin</fullName>
    </recommendedName>
</protein>
<dbReference type="Gene3D" id="1.20.140.150">
    <property type="match status" value="1"/>
</dbReference>
<dbReference type="STRING" id="8005.ENSEEEP00000022848"/>
<evidence type="ECO:0000256" key="2">
    <source>
        <dbReference type="ARBA" id="ARBA00004651"/>
    </source>
</evidence>
<evidence type="ECO:0000256" key="10">
    <source>
        <dbReference type="SAM" id="MobiDB-lite"/>
    </source>
</evidence>
<reference evidence="12" key="5">
    <citation type="submission" date="2025-09" db="UniProtKB">
        <authorList>
            <consortium name="Ensembl"/>
        </authorList>
    </citation>
    <scope>IDENTIFICATION</scope>
</reference>
<evidence type="ECO:0000256" key="6">
    <source>
        <dbReference type="ARBA" id="ARBA00022692"/>
    </source>
</evidence>
<reference evidence="12" key="4">
    <citation type="submission" date="2025-08" db="UniProtKB">
        <authorList>
            <consortium name="Ensembl"/>
        </authorList>
    </citation>
    <scope>IDENTIFICATION</scope>
</reference>
<dbReference type="PRINTS" id="PR01077">
    <property type="entry name" value="CLAUDIN"/>
</dbReference>
<organism evidence="12 13">
    <name type="scientific">Electrophorus electricus</name>
    <name type="common">Electric eel</name>
    <name type="synonym">Gymnotus electricus</name>
    <dbReference type="NCBI Taxonomy" id="8005"/>
    <lineage>
        <taxon>Eukaryota</taxon>
        <taxon>Metazoa</taxon>
        <taxon>Chordata</taxon>
        <taxon>Craniata</taxon>
        <taxon>Vertebrata</taxon>
        <taxon>Euteleostomi</taxon>
        <taxon>Actinopterygii</taxon>
        <taxon>Neopterygii</taxon>
        <taxon>Teleostei</taxon>
        <taxon>Ostariophysi</taxon>
        <taxon>Gymnotiformes</taxon>
        <taxon>Gymnotoidei</taxon>
        <taxon>Gymnotidae</taxon>
        <taxon>Electrophorus</taxon>
    </lineage>
</organism>
<keyword evidence="5" id="KW-1003">Cell membrane</keyword>
<dbReference type="Proteomes" id="UP000314983">
    <property type="component" value="Chromosome 25"/>
</dbReference>
<keyword evidence="6 11" id="KW-0812">Transmembrane</keyword>